<dbReference type="InterPro" id="IPR007016">
    <property type="entry name" value="O-antigen_ligase-rel_domated"/>
</dbReference>
<evidence type="ECO:0000313" key="8">
    <source>
        <dbReference type="Proteomes" id="UP000004947"/>
    </source>
</evidence>
<evidence type="ECO:0000256" key="4">
    <source>
        <dbReference type="ARBA" id="ARBA00023136"/>
    </source>
</evidence>
<reference evidence="7 8" key="1">
    <citation type="journal article" date="2010" name="J. Bacteriol.">
        <title>Genome sequence of Lentisphaera araneosa HTCC2155T, the type species of the order Lentisphaerales in the phylum Lentisphaerae.</title>
        <authorList>
            <person name="Thrash J.C."/>
            <person name="Cho J.C."/>
            <person name="Vergin K.L."/>
            <person name="Morris R.M."/>
            <person name="Giovannoni S.J."/>
        </authorList>
    </citation>
    <scope>NUCLEOTIDE SEQUENCE [LARGE SCALE GENOMIC DNA]</scope>
    <source>
        <strain evidence="7 8">HTCC2155</strain>
    </source>
</reference>
<keyword evidence="8" id="KW-1185">Reference proteome</keyword>
<dbReference type="eggNOG" id="COG3307">
    <property type="taxonomic scope" value="Bacteria"/>
</dbReference>
<dbReference type="EMBL" id="ABCK01000002">
    <property type="protein sequence ID" value="EDM29383.1"/>
    <property type="molecule type" value="Genomic_DNA"/>
</dbReference>
<feature type="transmembrane region" description="Helical" evidence="5">
    <location>
        <begin position="234"/>
        <end position="250"/>
    </location>
</feature>
<evidence type="ECO:0000256" key="2">
    <source>
        <dbReference type="ARBA" id="ARBA00022692"/>
    </source>
</evidence>
<feature type="transmembrane region" description="Helical" evidence="5">
    <location>
        <begin position="20"/>
        <end position="39"/>
    </location>
</feature>
<name>A6DGR6_9BACT</name>
<feature type="transmembrane region" description="Helical" evidence="5">
    <location>
        <begin position="100"/>
        <end position="117"/>
    </location>
</feature>
<comment type="subcellular location">
    <subcellularLocation>
        <location evidence="1">Membrane</location>
        <topology evidence="1">Multi-pass membrane protein</topology>
    </subcellularLocation>
</comment>
<evidence type="ECO:0000256" key="1">
    <source>
        <dbReference type="ARBA" id="ARBA00004141"/>
    </source>
</evidence>
<dbReference type="GO" id="GO:0016020">
    <property type="term" value="C:membrane"/>
    <property type="evidence" value="ECO:0007669"/>
    <property type="project" value="UniProtKB-SubCell"/>
</dbReference>
<sequence length="807" mass="93966">MNNDFLEMKAWIKKYPIQALLFMLAFLAYPLVLVSPQGLTLFREVFMFRLPMELLMSGLSLAWIIKNSDKFKLKSLPSYLTMAFVGSVLLSYLINQSHGIDLLMSLNFILVMNCVAVSFSEDKYRSGGLFFVSALFSLILLMNLIHYFVFNSRVGIAGNQNWFSAILCTSFPFFIHFIYSNIKHKALSYGLLSFVGILTFRALLVASSRASFLALALLIFFLLIRKLNGKLKLIILLALFCVPVLVPKLFPEKYEKFLINDIRKELWTSNAYVIKDNLLGVGQGNFKKSFTNYTQEGYKKHLINSDETTHPHNQFILVAIEDGLIACLALMLICLFLLNRSKNADRDEWPFLAAFFILLIQGFFDKVLSMPPMSMTMGLCAAYLWRNEVSFKVCDGCPNRKKYLTYASYAFTALLSFLFIRDSLAQLKYREAFIIFKDAKTENYTEGRQLLEDAVKYRARDLDYKYTLMRAYGQSLNLPEEALKIALEISEISPSYKRINRHLANFYTMKGDSAKVEFYREKDFYDFPWDLNSIIELINTKISLGKTQEIDELVKELKTVTEDRFLAYSKYYFADLDEFRNQWQKQDTYKKWYTYTEIRLRALQFDEATDKFFNMSNKYPELKSYYNYGFNKLGAEFWLEMQKLNKLFSNQSIDEIFNEFKNKYEIDNSLKYSSPKISLKQKKLSSVSYYSLLAVVLRQKGILSSLMIKGNDCLGLVYIENGQTKVFDTRSRALNETDKKVDLYSFYYPQNCSLRNYLLSTILNSDDKFYELSPWPIIDIIKFNQMSGLKVKSVLPHPFAEMNEKLK</sequence>
<accession>A6DGR6</accession>
<dbReference type="PANTHER" id="PTHR37422">
    <property type="entry name" value="TEICHURONIC ACID BIOSYNTHESIS PROTEIN TUAE"/>
    <property type="match status" value="1"/>
</dbReference>
<dbReference type="STRING" id="313628.LNTAR_23374"/>
<dbReference type="PANTHER" id="PTHR37422:SF13">
    <property type="entry name" value="LIPOPOLYSACCHARIDE BIOSYNTHESIS PROTEIN PA4999-RELATED"/>
    <property type="match status" value="1"/>
</dbReference>
<evidence type="ECO:0000256" key="5">
    <source>
        <dbReference type="SAM" id="Phobius"/>
    </source>
</evidence>
<feature type="transmembrane region" description="Helical" evidence="5">
    <location>
        <begin position="76"/>
        <end position="94"/>
    </location>
</feature>
<dbReference type="AlphaFoldDB" id="A6DGR6"/>
<feature type="transmembrane region" description="Helical" evidence="5">
    <location>
        <begin position="315"/>
        <end position="338"/>
    </location>
</feature>
<keyword evidence="4 5" id="KW-0472">Membrane</keyword>
<feature type="transmembrane region" description="Helical" evidence="5">
    <location>
        <begin position="162"/>
        <end position="179"/>
    </location>
</feature>
<dbReference type="InterPro" id="IPR051533">
    <property type="entry name" value="WaaL-like"/>
</dbReference>
<gene>
    <name evidence="7" type="ORF">LNTAR_23374</name>
</gene>
<proteinExistence type="predicted"/>
<dbReference type="Proteomes" id="UP000004947">
    <property type="component" value="Unassembled WGS sequence"/>
</dbReference>
<evidence type="ECO:0000256" key="3">
    <source>
        <dbReference type="ARBA" id="ARBA00022989"/>
    </source>
</evidence>
<organism evidence="7 8">
    <name type="scientific">Lentisphaera araneosa HTCC2155</name>
    <dbReference type="NCBI Taxonomy" id="313628"/>
    <lineage>
        <taxon>Bacteria</taxon>
        <taxon>Pseudomonadati</taxon>
        <taxon>Lentisphaerota</taxon>
        <taxon>Lentisphaeria</taxon>
        <taxon>Lentisphaerales</taxon>
        <taxon>Lentisphaeraceae</taxon>
        <taxon>Lentisphaera</taxon>
    </lineage>
</organism>
<protein>
    <recommendedName>
        <fullName evidence="6">O-antigen ligase-related domain-containing protein</fullName>
    </recommendedName>
</protein>
<keyword evidence="2 5" id="KW-0812">Transmembrane</keyword>
<feature type="domain" description="O-antigen ligase-related" evidence="6">
    <location>
        <begin position="196"/>
        <end position="330"/>
    </location>
</feature>
<feature type="transmembrane region" description="Helical" evidence="5">
    <location>
        <begin position="210"/>
        <end position="227"/>
    </location>
</feature>
<dbReference type="OrthoDB" id="5596698at2"/>
<evidence type="ECO:0000259" key="6">
    <source>
        <dbReference type="Pfam" id="PF04932"/>
    </source>
</evidence>
<keyword evidence="3 5" id="KW-1133">Transmembrane helix</keyword>
<dbReference type="Pfam" id="PF04932">
    <property type="entry name" value="Wzy_C"/>
    <property type="match status" value="1"/>
</dbReference>
<feature type="transmembrane region" description="Helical" evidence="5">
    <location>
        <begin position="350"/>
        <end position="368"/>
    </location>
</feature>
<comment type="caution">
    <text evidence="7">The sequence shown here is derived from an EMBL/GenBank/DDBJ whole genome shotgun (WGS) entry which is preliminary data.</text>
</comment>
<evidence type="ECO:0000313" key="7">
    <source>
        <dbReference type="EMBL" id="EDM29383.1"/>
    </source>
</evidence>
<dbReference type="RefSeq" id="WP_007277103.1">
    <property type="nucleotide sequence ID" value="NZ_ABCK01000002.1"/>
</dbReference>
<feature type="transmembrane region" description="Helical" evidence="5">
    <location>
        <begin position="129"/>
        <end position="150"/>
    </location>
</feature>